<dbReference type="EMBL" id="JAZGQO010000011">
    <property type="protein sequence ID" value="KAK6172298.1"/>
    <property type="molecule type" value="Genomic_DNA"/>
</dbReference>
<evidence type="ECO:0000313" key="4">
    <source>
        <dbReference type="Proteomes" id="UP001347796"/>
    </source>
</evidence>
<feature type="compositionally biased region" description="Polar residues" evidence="1">
    <location>
        <begin position="25"/>
        <end position="38"/>
    </location>
</feature>
<dbReference type="Proteomes" id="UP001347796">
    <property type="component" value="Unassembled WGS sequence"/>
</dbReference>
<dbReference type="InterPro" id="IPR040350">
    <property type="entry name" value="TMEM272"/>
</dbReference>
<feature type="transmembrane region" description="Helical" evidence="2">
    <location>
        <begin position="156"/>
        <end position="177"/>
    </location>
</feature>
<accession>A0AAN8JB89</accession>
<keyword evidence="2" id="KW-0812">Transmembrane</keyword>
<name>A0AAN8JB89_PATCE</name>
<sequence length="324" mass="36109">MSMLTRKGTMVRKPRRKTSVRRTRSAGSYTSSTNESSVPPSPIAKFNYSFKSSPGRSSFKSSPGRSSFKSSPGRSSFKSSPARSSFKSSPARSINSTIVAFEEESQFFRTSLDWSEAISASKTDKEVIVQIKEANSDAENACDFICRAHRIICSSYFMRAFLAVVLILPVAMISIGVKYLNDCPVQPMIPVYLLVGGCFGLVKLGSCFWKTIQSKRDESIDNIYDTGQKGIFSSRTNRVMSIVLSVFLSVWHGLGTFWVGSIWRPRYKQLIHEPSNWCDSTVYIFALCQILGLYAFMCLFCLTFCLLASIFRMCGCAVGSRTDV</sequence>
<comment type="caution">
    <text evidence="3">The sequence shown here is derived from an EMBL/GenBank/DDBJ whole genome shotgun (WGS) entry which is preliminary data.</text>
</comment>
<dbReference type="PANTHER" id="PTHR33444:SF7">
    <property type="entry name" value="TRANSMEMBRANE PROTEIN 272"/>
    <property type="match status" value="1"/>
</dbReference>
<dbReference type="AlphaFoldDB" id="A0AAN8JB89"/>
<feature type="region of interest" description="Disordered" evidence="1">
    <location>
        <begin position="1"/>
        <end position="89"/>
    </location>
</feature>
<feature type="transmembrane region" description="Helical" evidence="2">
    <location>
        <begin position="283"/>
        <end position="311"/>
    </location>
</feature>
<evidence type="ECO:0000313" key="3">
    <source>
        <dbReference type="EMBL" id="KAK6172298.1"/>
    </source>
</evidence>
<gene>
    <name evidence="3" type="ORF">SNE40_015988</name>
</gene>
<feature type="compositionally biased region" description="Low complexity" evidence="1">
    <location>
        <begin position="49"/>
        <end position="89"/>
    </location>
</feature>
<keyword evidence="2" id="KW-1133">Transmembrane helix</keyword>
<organism evidence="3 4">
    <name type="scientific">Patella caerulea</name>
    <name type="common">Rayed Mediterranean limpet</name>
    <dbReference type="NCBI Taxonomy" id="87958"/>
    <lineage>
        <taxon>Eukaryota</taxon>
        <taxon>Metazoa</taxon>
        <taxon>Spiralia</taxon>
        <taxon>Lophotrochozoa</taxon>
        <taxon>Mollusca</taxon>
        <taxon>Gastropoda</taxon>
        <taxon>Patellogastropoda</taxon>
        <taxon>Patelloidea</taxon>
        <taxon>Patellidae</taxon>
        <taxon>Patella</taxon>
    </lineage>
</organism>
<dbReference type="PANTHER" id="PTHR33444">
    <property type="entry name" value="SI:DKEY-19B23.12-RELATED"/>
    <property type="match status" value="1"/>
</dbReference>
<keyword evidence="2" id="KW-0472">Membrane</keyword>
<feature type="transmembrane region" description="Helical" evidence="2">
    <location>
        <begin position="189"/>
        <end position="209"/>
    </location>
</feature>
<keyword evidence="4" id="KW-1185">Reference proteome</keyword>
<evidence type="ECO:0000256" key="1">
    <source>
        <dbReference type="SAM" id="MobiDB-lite"/>
    </source>
</evidence>
<proteinExistence type="predicted"/>
<feature type="transmembrane region" description="Helical" evidence="2">
    <location>
        <begin position="239"/>
        <end position="263"/>
    </location>
</feature>
<evidence type="ECO:0000256" key="2">
    <source>
        <dbReference type="SAM" id="Phobius"/>
    </source>
</evidence>
<reference evidence="3 4" key="1">
    <citation type="submission" date="2024-01" db="EMBL/GenBank/DDBJ databases">
        <title>The genome of the rayed Mediterranean limpet Patella caerulea (Linnaeus, 1758).</title>
        <authorList>
            <person name="Anh-Thu Weber A."/>
            <person name="Halstead-Nussloch G."/>
        </authorList>
    </citation>
    <scope>NUCLEOTIDE SEQUENCE [LARGE SCALE GENOMIC DNA]</scope>
    <source>
        <strain evidence="3">AATW-2023a</strain>
        <tissue evidence="3">Whole specimen</tissue>
    </source>
</reference>
<protein>
    <submittedName>
        <fullName evidence="3">Uncharacterized protein</fullName>
    </submittedName>
</protein>
<feature type="compositionally biased region" description="Basic residues" evidence="1">
    <location>
        <begin position="9"/>
        <end position="24"/>
    </location>
</feature>